<evidence type="ECO:0000313" key="1">
    <source>
        <dbReference type="EMBL" id="EYB93443.1"/>
    </source>
</evidence>
<name>A0A016SRU7_9BILA</name>
<comment type="caution">
    <text evidence="1">The sequence shown here is derived from an EMBL/GenBank/DDBJ whole genome shotgun (WGS) entry which is preliminary data.</text>
</comment>
<dbReference type="Proteomes" id="UP000024635">
    <property type="component" value="Unassembled WGS sequence"/>
</dbReference>
<organism evidence="1 2">
    <name type="scientific">Ancylostoma ceylanicum</name>
    <dbReference type="NCBI Taxonomy" id="53326"/>
    <lineage>
        <taxon>Eukaryota</taxon>
        <taxon>Metazoa</taxon>
        <taxon>Ecdysozoa</taxon>
        <taxon>Nematoda</taxon>
        <taxon>Chromadorea</taxon>
        <taxon>Rhabditida</taxon>
        <taxon>Rhabditina</taxon>
        <taxon>Rhabditomorpha</taxon>
        <taxon>Strongyloidea</taxon>
        <taxon>Ancylostomatidae</taxon>
        <taxon>Ancylostomatinae</taxon>
        <taxon>Ancylostoma</taxon>
    </lineage>
</organism>
<keyword evidence="2" id="KW-1185">Reference proteome</keyword>
<proteinExistence type="predicted"/>
<reference evidence="2" key="1">
    <citation type="journal article" date="2015" name="Nat. Genet.">
        <title>The genome and transcriptome of the zoonotic hookworm Ancylostoma ceylanicum identify infection-specific gene families.</title>
        <authorList>
            <person name="Schwarz E.M."/>
            <person name="Hu Y."/>
            <person name="Antoshechkin I."/>
            <person name="Miller M.M."/>
            <person name="Sternberg P.W."/>
            <person name="Aroian R.V."/>
        </authorList>
    </citation>
    <scope>NUCLEOTIDE SEQUENCE</scope>
    <source>
        <strain evidence="2">HY135</strain>
    </source>
</reference>
<accession>A0A016SRU7</accession>
<sequence length="68" mass="7208">MRRGGVDQFQCSLIASFLDPKLVDNLSSLFLVNKLSTKSLPTTCGVKAAGLVDCRQALAADKAADKLP</sequence>
<dbReference type="AlphaFoldDB" id="A0A016SRU7"/>
<protein>
    <submittedName>
        <fullName evidence="1">Uncharacterized protein</fullName>
    </submittedName>
</protein>
<gene>
    <name evidence="1" type="primary">Acey_s0182.g895</name>
    <name evidence="1" type="ORF">Y032_0182g895</name>
</gene>
<dbReference type="EMBL" id="JARK01001518">
    <property type="protein sequence ID" value="EYB93443.1"/>
    <property type="molecule type" value="Genomic_DNA"/>
</dbReference>
<evidence type="ECO:0000313" key="2">
    <source>
        <dbReference type="Proteomes" id="UP000024635"/>
    </source>
</evidence>